<feature type="signal peptide" evidence="1">
    <location>
        <begin position="1"/>
        <end position="20"/>
    </location>
</feature>
<accession>A0ABT9FXW4</accession>
<feature type="chain" id="PRO_5045134114" evidence="1">
    <location>
        <begin position="21"/>
        <end position="179"/>
    </location>
</feature>
<dbReference type="RefSeq" id="WP_305747646.1">
    <property type="nucleotide sequence ID" value="NZ_JAUZEE010000001.1"/>
</dbReference>
<name>A0ABT9FXW4_LEPDI</name>
<proteinExistence type="predicted"/>
<sequence length="179" mass="17926">MFKKLIVAAAIAVGSLGAHAAPVDTTVNAEVDGNANVNLLIGSFSALAALNDVVINFSLFTMPSFGFITGNTISPTLQVSLSPTGGSQALGTGTPGGAYAMLGLINGNLTNFSSTFSGVAGGNYAVRLVDSANPANNLVAATNFSANVTAVPEPETYAMLLAGLGAIGFMSRRRKAGAV</sequence>
<keyword evidence="4" id="KW-1185">Reference proteome</keyword>
<dbReference type="NCBIfam" id="TIGR02595">
    <property type="entry name" value="PEP_CTERM"/>
    <property type="match status" value="1"/>
</dbReference>
<evidence type="ECO:0000313" key="3">
    <source>
        <dbReference type="EMBL" id="MDP4299074.1"/>
    </source>
</evidence>
<organism evidence="3 4">
    <name type="scientific">Leptothrix discophora</name>
    <dbReference type="NCBI Taxonomy" id="89"/>
    <lineage>
        <taxon>Bacteria</taxon>
        <taxon>Pseudomonadati</taxon>
        <taxon>Pseudomonadota</taxon>
        <taxon>Betaproteobacteria</taxon>
        <taxon>Burkholderiales</taxon>
        <taxon>Sphaerotilaceae</taxon>
        <taxon>Leptothrix</taxon>
    </lineage>
</organism>
<feature type="domain" description="Ice-binding protein C-terminal" evidence="2">
    <location>
        <begin position="150"/>
        <end position="174"/>
    </location>
</feature>
<dbReference type="InterPro" id="IPR013424">
    <property type="entry name" value="Ice-binding_C"/>
</dbReference>
<reference evidence="3 4" key="1">
    <citation type="submission" date="2023-08" db="EMBL/GenBank/DDBJ databases">
        <authorList>
            <person name="Roldan D.M."/>
            <person name="Menes R.J."/>
        </authorList>
    </citation>
    <scope>NUCLEOTIDE SEQUENCE [LARGE SCALE GENOMIC DNA]</scope>
    <source>
        <strain evidence="3 4">CCM 2812</strain>
    </source>
</reference>
<protein>
    <submittedName>
        <fullName evidence="3">PEP-CTERM sorting domain-containing protein</fullName>
    </submittedName>
</protein>
<dbReference type="Proteomes" id="UP001235760">
    <property type="component" value="Unassembled WGS sequence"/>
</dbReference>
<dbReference type="Pfam" id="PF07589">
    <property type="entry name" value="PEP-CTERM"/>
    <property type="match status" value="1"/>
</dbReference>
<evidence type="ECO:0000256" key="1">
    <source>
        <dbReference type="SAM" id="SignalP"/>
    </source>
</evidence>
<dbReference type="EMBL" id="JAUZEE010000001">
    <property type="protein sequence ID" value="MDP4299074.1"/>
    <property type="molecule type" value="Genomic_DNA"/>
</dbReference>
<gene>
    <name evidence="3" type="ORF">Q8X39_00365</name>
</gene>
<keyword evidence="1" id="KW-0732">Signal</keyword>
<comment type="caution">
    <text evidence="3">The sequence shown here is derived from an EMBL/GenBank/DDBJ whole genome shotgun (WGS) entry which is preliminary data.</text>
</comment>
<evidence type="ECO:0000313" key="4">
    <source>
        <dbReference type="Proteomes" id="UP001235760"/>
    </source>
</evidence>
<evidence type="ECO:0000259" key="2">
    <source>
        <dbReference type="Pfam" id="PF07589"/>
    </source>
</evidence>